<organism evidence="2 3">
    <name type="scientific">Globodera rostochiensis</name>
    <name type="common">Golden nematode worm</name>
    <name type="synonym">Heterodera rostochiensis</name>
    <dbReference type="NCBI Taxonomy" id="31243"/>
    <lineage>
        <taxon>Eukaryota</taxon>
        <taxon>Metazoa</taxon>
        <taxon>Ecdysozoa</taxon>
        <taxon>Nematoda</taxon>
        <taxon>Chromadorea</taxon>
        <taxon>Rhabditida</taxon>
        <taxon>Tylenchina</taxon>
        <taxon>Tylenchomorpha</taxon>
        <taxon>Tylenchoidea</taxon>
        <taxon>Heteroderidae</taxon>
        <taxon>Heteroderinae</taxon>
        <taxon>Globodera</taxon>
    </lineage>
</organism>
<evidence type="ECO:0000313" key="3">
    <source>
        <dbReference type="WBParaSite" id="Gr19_v10_g8044.t1"/>
    </source>
</evidence>
<feature type="chain" id="PRO_5036950282" evidence="1">
    <location>
        <begin position="26"/>
        <end position="75"/>
    </location>
</feature>
<evidence type="ECO:0000256" key="1">
    <source>
        <dbReference type="SAM" id="SignalP"/>
    </source>
</evidence>
<accession>A0A914I9Y4</accession>
<evidence type="ECO:0000313" key="2">
    <source>
        <dbReference type="Proteomes" id="UP000887572"/>
    </source>
</evidence>
<dbReference type="WBParaSite" id="Gr19_v10_g8044.t1">
    <property type="protein sequence ID" value="Gr19_v10_g8044.t1"/>
    <property type="gene ID" value="Gr19_v10_g8044"/>
</dbReference>
<dbReference type="AlphaFoldDB" id="A0A914I9Y4"/>
<feature type="signal peptide" evidence="1">
    <location>
        <begin position="1"/>
        <end position="25"/>
    </location>
</feature>
<protein>
    <submittedName>
        <fullName evidence="3">Uncharacterized protein</fullName>
    </submittedName>
</protein>
<keyword evidence="1" id="KW-0732">Signal</keyword>
<proteinExistence type="predicted"/>
<reference evidence="3" key="1">
    <citation type="submission" date="2022-11" db="UniProtKB">
        <authorList>
            <consortium name="WormBaseParasite"/>
        </authorList>
    </citation>
    <scope>IDENTIFICATION</scope>
</reference>
<keyword evidence="2" id="KW-1185">Reference proteome</keyword>
<dbReference type="Proteomes" id="UP000887572">
    <property type="component" value="Unplaced"/>
</dbReference>
<sequence length="75" mass="8427">MDVSKFGVVAFAILTALALPGVIRGDEDDDCYLKIQHRDGTLPKELKDFLERFWPEAPDTTDCQIGDLSLCGRIW</sequence>
<name>A0A914I9Y4_GLORO</name>